<dbReference type="InterPro" id="IPR025877">
    <property type="entry name" value="MobA-like_NTP_Trfase"/>
</dbReference>
<dbReference type="STRING" id="1656094.BFC18_04775"/>
<dbReference type="SUPFAM" id="SSF53448">
    <property type="entry name" value="Nucleotide-diphospho-sugar transferases"/>
    <property type="match status" value="1"/>
</dbReference>
<dbReference type="Gene3D" id="3.90.550.10">
    <property type="entry name" value="Spore Coat Polysaccharide Biosynthesis Protein SpsA, Chain A"/>
    <property type="match status" value="1"/>
</dbReference>
<dbReference type="AlphaFoldDB" id="A0A1E7ZEW2"/>
<feature type="domain" description="MobA-like NTP transferase" evidence="2">
    <location>
        <begin position="1"/>
        <end position="125"/>
    </location>
</feature>
<name>A0A1E7ZEW2_9ALTE</name>
<dbReference type="EMBL" id="MDHN01000008">
    <property type="protein sequence ID" value="OFC72020.1"/>
    <property type="molecule type" value="Genomic_DNA"/>
</dbReference>
<keyword evidence="1" id="KW-0460">Magnesium</keyword>
<keyword evidence="4" id="KW-1185">Reference proteome</keyword>
<dbReference type="Pfam" id="PF12804">
    <property type="entry name" value="NTP_transf_3"/>
    <property type="match status" value="1"/>
</dbReference>
<comment type="caution">
    <text evidence="3">The sequence shown here is derived from an EMBL/GenBank/DDBJ whole genome shotgun (WGS) entry which is preliminary data.</text>
</comment>
<accession>A0A1E7ZEW2</accession>
<dbReference type="InterPro" id="IPR029044">
    <property type="entry name" value="Nucleotide-diphossugar_trans"/>
</dbReference>
<evidence type="ECO:0000313" key="4">
    <source>
        <dbReference type="Proteomes" id="UP000175691"/>
    </source>
</evidence>
<evidence type="ECO:0000313" key="3">
    <source>
        <dbReference type="EMBL" id="OFC72020.1"/>
    </source>
</evidence>
<evidence type="ECO:0000256" key="1">
    <source>
        <dbReference type="ARBA" id="ARBA00022842"/>
    </source>
</evidence>
<dbReference type="Proteomes" id="UP000175691">
    <property type="component" value="Unassembled WGS sequence"/>
</dbReference>
<reference evidence="3 4" key="1">
    <citation type="submission" date="2016-08" db="EMBL/GenBank/DDBJ databases">
        <authorList>
            <person name="Seilhamer J.J."/>
        </authorList>
    </citation>
    <scope>NUCLEOTIDE SEQUENCE [LARGE SCALE GENOMIC DNA]</scope>
    <source>
        <strain evidence="3 4">KCTC 42603</strain>
    </source>
</reference>
<organism evidence="3 4">
    <name type="scientific">Alteromonas confluentis</name>
    <dbReference type="NCBI Taxonomy" id="1656094"/>
    <lineage>
        <taxon>Bacteria</taxon>
        <taxon>Pseudomonadati</taxon>
        <taxon>Pseudomonadota</taxon>
        <taxon>Gammaproteobacteria</taxon>
        <taxon>Alteromonadales</taxon>
        <taxon>Alteromonadaceae</taxon>
        <taxon>Alteromonas/Salinimonas group</taxon>
        <taxon>Alteromonas</taxon>
    </lineage>
</organism>
<evidence type="ECO:0000259" key="2">
    <source>
        <dbReference type="Pfam" id="PF12804"/>
    </source>
</evidence>
<protein>
    <recommendedName>
        <fullName evidence="2">MobA-like NTP transferase domain-containing protein</fullName>
    </recommendedName>
</protein>
<gene>
    <name evidence="3" type="ORF">BFC18_04775</name>
</gene>
<dbReference type="GO" id="GO:0016779">
    <property type="term" value="F:nucleotidyltransferase activity"/>
    <property type="evidence" value="ECO:0007669"/>
    <property type="project" value="UniProtKB-ARBA"/>
</dbReference>
<sequence>MGRDKSRLKLGGSTLLDVTRQRLSTVTENVFTAGREDCDFIDTYKDKGPAMALFSLLEQADVEDGARLLCMPVDMPLCSVACLQAALDASRNNNCSVYALDAVMPLVLLYSEEGFRQLQQRTAENASLSLRGLLHCFNGEAVDLQRFGNELMNVNDPDDWAKINELTK</sequence>
<proteinExistence type="predicted"/>